<proteinExistence type="predicted"/>
<reference evidence="1 2" key="1">
    <citation type="submission" date="2019-07" db="EMBL/GenBank/DDBJ databases">
        <title>Serratia strains were isolated from fresh produce.</title>
        <authorList>
            <person name="Cho G.-S."/>
            <person name="Stein M."/>
            <person name="Lee W."/>
            <person name="Suh S.H."/>
            <person name="Franz C.M.A.P."/>
        </authorList>
    </citation>
    <scope>NUCLEOTIDE SEQUENCE [LARGE SCALE GENOMIC DNA]</scope>
    <source>
        <strain evidence="1 2">S16</strain>
    </source>
</reference>
<gene>
    <name evidence="1" type="ORF">FOT62_05585</name>
</gene>
<dbReference type="Proteomes" id="UP000321126">
    <property type="component" value="Unassembled WGS sequence"/>
</dbReference>
<dbReference type="EMBL" id="VOUQ01000002">
    <property type="protein sequence ID" value="TXE36452.1"/>
    <property type="molecule type" value="Genomic_DNA"/>
</dbReference>
<evidence type="ECO:0000313" key="1">
    <source>
        <dbReference type="EMBL" id="TXE36452.1"/>
    </source>
</evidence>
<protein>
    <submittedName>
        <fullName evidence="1">Tail fiber assembly protein</fullName>
    </submittedName>
</protein>
<evidence type="ECO:0000313" key="2">
    <source>
        <dbReference type="Proteomes" id="UP000321126"/>
    </source>
</evidence>
<accession>A0A5C7CJE5</accession>
<dbReference type="RefSeq" id="WP_147882109.1">
    <property type="nucleotide sequence ID" value="NZ_VOUQ01000002.1"/>
</dbReference>
<dbReference type="AlphaFoldDB" id="A0A5C7CJE5"/>
<dbReference type="InterPro" id="IPR003458">
    <property type="entry name" value="Phage_T4_Gp38_tail_assem"/>
</dbReference>
<name>A0A5C7CJE5_SERMA</name>
<comment type="caution">
    <text evidence="1">The sequence shown here is derived from an EMBL/GenBank/DDBJ whole genome shotgun (WGS) entry which is preliminary data.</text>
</comment>
<sequence length="171" mass="19478">MKLLKNLKQYTPDEPALGGAVAYLCDEDGNDWYEQQKEFSPDTVKIAYDSDGIIWAVSRDVSMLWPVNLSVAEIAEEKIPGELTDVGLWAFDGKSITPRKYSESERIKLVEEKKKQLLADANQKTQAWQTQLMLGMISDADKKLLITWMEYVQKIQALDGNEVVKWPEPPK</sequence>
<organism evidence="1 2">
    <name type="scientific">Serratia marcescens</name>
    <dbReference type="NCBI Taxonomy" id="615"/>
    <lineage>
        <taxon>Bacteria</taxon>
        <taxon>Pseudomonadati</taxon>
        <taxon>Pseudomonadota</taxon>
        <taxon>Gammaproteobacteria</taxon>
        <taxon>Enterobacterales</taxon>
        <taxon>Yersiniaceae</taxon>
        <taxon>Serratia</taxon>
    </lineage>
</organism>
<dbReference type="Pfam" id="PF02413">
    <property type="entry name" value="Caudo_TAP"/>
    <property type="match status" value="1"/>
</dbReference>